<comment type="caution">
    <text evidence="8">The sequence shown here is derived from an EMBL/GenBank/DDBJ whole genome shotgun (WGS) entry which is preliminary data.</text>
</comment>
<keyword evidence="6" id="KW-0472">Membrane</keyword>
<dbReference type="SUPFAM" id="SSF49785">
    <property type="entry name" value="Galactose-binding domain-like"/>
    <property type="match status" value="1"/>
</dbReference>
<dbReference type="InterPro" id="IPR003593">
    <property type="entry name" value="AAA+_ATPase"/>
</dbReference>
<dbReference type="Gene3D" id="3.40.50.300">
    <property type="entry name" value="P-loop containing nucleotide triphosphate hydrolases"/>
    <property type="match status" value="1"/>
</dbReference>
<dbReference type="Gene3D" id="2.60.120.260">
    <property type="entry name" value="Galactose-binding domain-like"/>
    <property type="match status" value="1"/>
</dbReference>
<feature type="transmembrane region" description="Helical" evidence="6">
    <location>
        <begin position="560"/>
        <end position="582"/>
    </location>
</feature>
<evidence type="ECO:0000256" key="3">
    <source>
        <dbReference type="ARBA" id="ARBA00022741"/>
    </source>
</evidence>
<keyword evidence="6" id="KW-1133">Transmembrane helix</keyword>
<dbReference type="PANTHER" id="PTHR43335">
    <property type="entry name" value="ABC TRANSPORTER, ATP-BINDING PROTEIN"/>
    <property type="match status" value="1"/>
</dbReference>
<dbReference type="InterPro" id="IPR029058">
    <property type="entry name" value="AB_hydrolase_fold"/>
</dbReference>
<dbReference type="SMART" id="SM00939">
    <property type="entry name" value="PepX_C"/>
    <property type="match status" value="1"/>
</dbReference>
<comment type="similarity">
    <text evidence="1">Belongs to the ABC transporter superfamily.</text>
</comment>
<dbReference type="SUPFAM" id="SSF53474">
    <property type="entry name" value="alpha/beta-Hydrolases"/>
    <property type="match status" value="1"/>
</dbReference>
<dbReference type="SMART" id="SM00382">
    <property type="entry name" value="AAA"/>
    <property type="match status" value="1"/>
</dbReference>
<dbReference type="GO" id="GO:0005524">
    <property type="term" value="F:ATP binding"/>
    <property type="evidence" value="ECO:0007669"/>
    <property type="project" value="UniProtKB-KW"/>
</dbReference>
<evidence type="ECO:0000256" key="2">
    <source>
        <dbReference type="ARBA" id="ARBA00022448"/>
    </source>
</evidence>
<keyword evidence="9" id="KW-1185">Reference proteome</keyword>
<evidence type="ECO:0000256" key="1">
    <source>
        <dbReference type="ARBA" id="ARBA00005417"/>
    </source>
</evidence>
<dbReference type="Pfam" id="PF00005">
    <property type="entry name" value="ABC_tran"/>
    <property type="match status" value="1"/>
</dbReference>
<dbReference type="InterPro" id="IPR017871">
    <property type="entry name" value="ABC_transporter-like_CS"/>
</dbReference>
<dbReference type="PROSITE" id="PS00211">
    <property type="entry name" value="ABC_TRANSPORTER_1"/>
    <property type="match status" value="1"/>
</dbReference>
<accession>A0ABQ3YDA4</accession>
<evidence type="ECO:0000256" key="6">
    <source>
        <dbReference type="SAM" id="Phobius"/>
    </source>
</evidence>
<protein>
    <submittedName>
        <fullName evidence="8">ABC transporter ATP-binding protein</fullName>
    </submittedName>
</protein>
<dbReference type="InterPro" id="IPR003439">
    <property type="entry name" value="ABC_transporter-like_ATP-bd"/>
</dbReference>
<keyword evidence="4" id="KW-0378">Hydrolase</keyword>
<proteinExistence type="inferred from homology"/>
<keyword evidence="2" id="KW-0813">Transport</keyword>
<name>A0ABQ3YDA4_9ACTN</name>
<dbReference type="Gene3D" id="3.40.50.1820">
    <property type="entry name" value="alpha/beta hydrolase"/>
    <property type="match status" value="1"/>
</dbReference>
<dbReference type="SUPFAM" id="SSF52540">
    <property type="entry name" value="P-loop containing nucleoside triphosphate hydrolases"/>
    <property type="match status" value="1"/>
</dbReference>
<reference evidence="8 9" key="1">
    <citation type="submission" date="2021-01" db="EMBL/GenBank/DDBJ databases">
        <title>Whole genome shotgun sequence of Actinoplanes deccanensis NBRC 13994.</title>
        <authorList>
            <person name="Komaki H."/>
            <person name="Tamura T."/>
        </authorList>
    </citation>
    <scope>NUCLEOTIDE SEQUENCE [LARGE SCALE GENOMIC DNA]</scope>
    <source>
        <strain evidence="8 9">NBRC 13994</strain>
    </source>
</reference>
<evidence type="ECO:0000313" key="9">
    <source>
        <dbReference type="Proteomes" id="UP000609879"/>
    </source>
</evidence>
<dbReference type="InterPro" id="IPR008979">
    <property type="entry name" value="Galactose-bd-like_sf"/>
</dbReference>
<dbReference type="InterPro" id="IPR013736">
    <property type="entry name" value="Xaa-Pro_dipept_C"/>
</dbReference>
<dbReference type="PROSITE" id="PS50893">
    <property type="entry name" value="ABC_TRANSPORTER_2"/>
    <property type="match status" value="1"/>
</dbReference>
<evidence type="ECO:0000256" key="4">
    <source>
        <dbReference type="ARBA" id="ARBA00022801"/>
    </source>
</evidence>
<evidence type="ECO:0000259" key="7">
    <source>
        <dbReference type="PROSITE" id="PS50893"/>
    </source>
</evidence>
<keyword evidence="5 8" id="KW-0067">ATP-binding</keyword>
<evidence type="ECO:0000313" key="8">
    <source>
        <dbReference type="EMBL" id="GID77986.1"/>
    </source>
</evidence>
<dbReference type="InterPro" id="IPR000383">
    <property type="entry name" value="Xaa-Pro-like_dom"/>
</dbReference>
<keyword evidence="6" id="KW-0812">Transmembrane</keyword>
<sequence length="905" mass="94826">MSWSSRLPRLTRGRVIAGAVVLVLVAGLAGWAAWPETEDWTSRDQMLTVPTGPGGRGSVALDTRFYLPKDRDGKVPAVLLAHGFGGTKDSVRDDAESLASRGYAVLTWTAQGFGRSGGQIHLDNPDYEVRDAQGLLDWLAGRPEVRTDAAGDPRVGVVGGSYGGALALMLAGQDARVDAIVPSITWNDLGNVFLEQSADTATTGVFKKGWAGVFFGSSDGGPGGTPACGRFAADVCAAYLQVATTGVPDQKTLDVLRASSPAPILSKIKAPALLVQGEVDTLFPLSEADANARGIAAAGTPVRVAWFTGGHDGGEGPQTDQDRVKLLTLQWLDHYVKGEGDKPSDSFTYSRVAGFSALDRGLVTNGYSTDAYPGLSGTGSTQLSVEGPAQPIANPPNGNPGALSSLPGTGGRLSEILAGVASDIPGQFAAFQSSPLTEAVDVAGSPTVRLRAASPTGEATLFVKLYDVDQQGAETLSAGLVAPVRLTGLPKTIDAAPPVTVTLPAIVRQIDKGHSVRIVVATTDQAFLSPTQPATYTVAVDPALTLPTIVGEPIANPQTVWRYVLAGLLLAIVAGLVVVLLVRRRRLRRQHTPTEQGYADTPLVVKGLRKEYADGFVAVEEIGFTVERGQVVGLLGPNGAGKTTTLRVLMGLTMPTAGEALVFGHRLVPGSPVLSRVGALVEGPGFLPHLTGWENLQAYWRATGRPIEDARFEEALEIAGLGSSVHRRTRKYSHGMRQRLAIAQAMLGLPELLVLDEPTDGLDPPQIAEMRRVLKRYATDGRAVLVSSHLLAEVEQTCTHAVVVNKGRIVASGPVEEIVGESPSVQIEVSDVPAAAQVLSGLGVRSVTPDGPNGLIVDMNGTPRSEVVASLVRAGVDVDRVVPRRRLEDAFLALVGESSAGSGDR</sequence>
<dbReference type="Pfam" id="PF02129">
    <property type="entry name" value="Peptidase_S15"/>
    <property type="match status" value="1"/>
</dbReference>
<gene>
    <name evidence="8" type="ORF">Ade02nite_66270</name>
</gene>
<organism evidence="8 9">
    <name type="scientific">Paractinoplanes deccanensis</name>
    <dbReference type="NCBI Taxonomy" id="113561"/>
    <lineage>
        <taxon>Bacteria</taxon>
        <taxon>Bacillati</taxon>
        <taxon>Actinomycetota</taxon>
        <taxon>Actinomycetes</taxon>
        <taxon>Micromonosporales</taxon>
        <taxon>Micromonosporaceae</taxon>
        <taxon>Paractinoplanes</taxon>
    </lineage>
</organism>
<evidence type="ECO:0000256" key="5">
    <source>
        <dbReference type="ARBA" id="ARBA00022840"/>
    </source>
</evidence>
<dbReference type="Pfam" id="PF08530">
    <property type="entry name" value="PepX_C"/>
    <property type="match status" value="1"/>
</dbReference>
<feature type="domain" description="ABC transporter" evidence="7">
    <location>
        <begin position="603"/>
        <end position="831"/>
    </location>
</feature>
<dbReference type="Proteomes" id="UP000609879">
    <property type="component" value="Unassembled WGS sequence"/>
</dbReference>
<dbReference type="InterPro" id="IPR027417">
    <property type="entry name" value="P-loop_NTPase"/>
</dbReference>
<keyword evidence="3" id="KW-0547">Nucleotide-binding</keyword>
<dbReference type="PANTHER" id="PTHR43335:SF4">
    <property type="entry name" value="ABC TRANSPORTER, ATP-BINDING PROTEIN"/>
    <property type="match status" value="1"/>
</dbReference>
<dbReference type="RefSeq" id="WP_203772485.1">
    <property type="nucleotide sequence ID" value="NZ_BAAABO010000022.1"/>
</dbReference>
<dbReference type="EMBL" id="BOMI01000134">
    <property type="protein sequence ID" value="GID77986.1"/>
    <property type="molecule type" value="Genomic_DNA"/>
</dbReference>